<evidence type="ECO:0000256" key="10">
    <source>
        <dbReference type="ARBA" id="ARBA00023136"/>
    </source>
</evidence>
<keyword evidence="13" id="KW-1185">Reference proteome</keyword>
<reference evidence="12" key="1">
    <citation type="journal article" date="2021" name="Microorganisms">
        <title>Acidisoma silvae sp. nov. and Acidisomacellulosilytica sp. nov., Two Acidophilic Bacteria Isolated from Decaying Wood, Hydrolyzing Cellulose and Producing Poly-3-hydroxybutyrate.</title>
        <authorList>
            <person name="Mieszkin S."/>
            <person name="Pouder E."/>
            <person name="Uroz S."/>
            <person name="Simon-Colin C."/>
            <person name="Alain K."/>
        </authorList>
    </citation>
    <scope>NUCLEOTIDE SEQUENCE</scope>
    <source>
        <strain evidence="12">HW T2.11</strain>
    </source>
</reference>
<keyword evidence="6" id="KW-0547">Nucleotide-binding</keyword>
<dbReference type="GO" id="GO:0016887">
    <property type="term" value="F:ATP hydrolysis activity"/>
    <property type="evidence" value="ECO:0007669"/>
    <property type="project" value="InterPro"/>
</dbReference>
<dbReference type="PANTHER" id="PTHR43166">
    <property type="entry name" value="AMINO ACID IMPORT ATP-BINDING PROTEIN"/>
    <property type="match status" value="1"/>
</dbReference>
<evidence type="ECO:0000256" key="2">
    <source>
        <dbReference type="ARBA" id="ARBA00005417"/>
    </source>
</evidence>
<dbReference type="Gene3D" id="3.40.50.300">
    <property type="entry name" value="P-loop containing nucleotide triphosphate hydrolases"/>
    <property type="match status" value="1"/>
</dbReference>
<keyword evidence="8" id="KW-1278">Translocase</keyword>
<evidence type="ECO:0000313" key="12">
    <source>
        <dbReference type="EMBL" id="MCB8876914.1"/>
    </source>
</evidence>
<dbReference type="PROSITE" id="PS00211">
    <property type="entry name" value="ABC_TRANSPORTER_1"/>
    <property type="match status" value="1"/>
</dbReference>
<dbReference type="InterPro" id="IPR027417">
    <property type="entry name" value="P-loop_NTPase"/>
</dbReference>
<keyword evidence="9" id="KW-0029">Amino-acid transport</keyword>
<reference evidence="12" key="2">
    <citation type="submission" date="2021-01" db="EMBL/GenBank/DDBJ databases">
        <authorList>
            <person name="Mieszkin S."/>
            <person name="Pouder E."/>
            <person name="Alain K."/>
        </authorList>
    </citation>
    <scope>NUCLEOTIDE SEQUENCE</scope>
    <source>
        <strain evidence="12">HW T2.11</strain>
    </source>
</reference>
<dbReference type="SMART" id="SM00382">
    <property type="entry name" value="AAA"/>
    <property type="match status" value="1"/>
</dbReference>
<dbReference type="SUPFAM" id="SSF52540">
    <property type="entry name" value="P-loop containing nucleoside triphosphate hydrolases"/>
    <property type="match status" value="1"/>
</dbReference>
<evidence type="ECO:0000256" key="3">
    <source>
        <dbReference type="ARBA" id="ARBA00020019"/>
    </source>
</evidence>
<proteinExistence type="inferred from homology"/>
<dbReference type="Gene3D" id="3.30.70.260">
    <property type="match status" value="1"/>
</dbReference>
<protein>
    <recommendedName>
        <fullName evidence="3">Cell division ATP-binding protein FtsE</fullName>
    </recommendedName>
</protein>
<dbReference type="GO" id="GO:0005886">
    <property type="term" value="C:plasma membrane"/>
    <property type="evidence" value="ECO:0007669"/>
    <property type="project" value="UniProtKB-ARBA"/>
</dbReference>
<accession>A0A964E086</accession>
<dbReference type="SMART" id="SM00930">
    <property type="entry name" value="NIL"/>
    <property type="match status" value="1"/>
</dbReference>
<comment type="similarity">
    <text evidence="2">Belongs to the ABC transporter superfamily.</text>
</comment>
<dbReference type="Proteomes" id="UP000708298">
    <property type="component" value="Unassembled WGS sequence"/>
</dbReference>
<dbReference type="InterPro" id="IPR017871">
    <property type="entry name" value="ABC_transporter-like_CS"/>
</dbReference>
<evidence type="ECO:0000256" key="7">
    <source>
        <dbReference type="ARBA" id="ARBA00022840"/>
    </source>
</evidence>
<comment type="caution">
    <text evidence="12">The sequence shown here is derived from an EMBL/GenBank/DDBJ whole genome shotgun (WGS) entry which is preliminary data.</text>
</comment>
<keyword evidence="4" id="KW-0813">Transport</keyword>
<keyword evidence="7 12" id="KW-0067">ATP-binding</keyword>
<dbReference type="InterPro" id="IPR003593">
    <property type="entry name" value="AAA+_ATPase"/>
</dbReference>
<evidence type="ECO:0000259" key="11">
    <source>
        <dbReference type="PROSITE" id="PS50893"/>
    </source>
</evidence>
<name>A0A964E086_9PROT</name>
<evidence type="ECO:0000256" key="6">
    <source>
        <dbReference type="ARBA" id="ARBA00022741"/>
    </source>
</evidence>
<dbReference type="Pfam" id="PF00005">
    <property type="entry name" value="ABC_tran"/>
    <property type="match status" value="1"/>
</dbReference>
<dbReference type="SUPFAM" id="SSF55021">
    <property type="entry name" value="ACT-like"/>
    <property type="match status" value="1"/>
</dbReference>
<feature type="domain" description="ABC transporter" evidence="11">
    <location>
        <begin position="20"/>
        <end position="255"/>
    </location>
</feature>
<evidence type="ECO:0000256" key="9">
    <source>
        <dbReference type="ARBA" id="ARBA00022970"/>
    </source>
</evidence>
<dbReference type="InterPro" id="IPR050086">
    <property type="entry name" value="MetN_ABC_transporter-like"/>
</dbReference>
<dbReference type="Pfam" id="PF09383">
    <property type="entry name" value="NIL"/>
    <property type="match status" value="1"/>
</dbReference>
<evidence type="ECO:0000256" key="8">
    <source>
        <dbReference type="ARBA" id="ARBA00022967"/>
    </source>
</evidence>
<keyword evidence="10" id="KW-0472">Membrane</keyword>
<evidence type="ECO:0000313" key="13">
    <source>
        <dbReference type="Proteomes" id="UP000708298"/>
    </source>
</evidence>
<dbReference type="GO" id="GO:0006865">
    <property type="term" value="P:amino acid transport"/>
    <property type="evidence" value="ECO:0007669"/>
    <property type="project" value="UniProtKB-KW"/>
</dbReference>
<gene>
    <name evidence="12" type="ORF">ASILVAE211_17100</name>
</gene>
<comment type="function">
    <text evidence="1">Part of the ABC transporter FtsEX involved in cellular division. Important for assembly or stability of the septal ring.</text>
</comment>
<dbReference type="InterPro" id="IPR003439">
    <property type="entry name" value="ABC_transporter-like_ATP-bd"/>
</dbReference>
<dbReference type="PANTHER" id="PTHR43166:SF30">
    <property type="entry name" value="METHIONINE IMPORT ATP-BINDING PROTEIN METN"/>
    <property type="match status" value="1"/>
</dbReference>
<dbReference type="GO" id="GO:0005524">
    <property type="term" value="F:ATP binding"/>
    <property type="evidence" value="ECO:0007669"/>
    <property type="project" value="UniProtKB-KW"/>
</dbReference>
<evidence type="ECO:0000256" key="5">
    <source>
        <dbReference type="ARBA" id="ARBA00022475"/>
    </source>
</evidence>
<evidence type="ECO:0000256" key="4">
    <source>
        <dbReference type="ARBA" id="ARBA00022448"/>
    </source>
</evidence>
<keyword evidence="5" id="KW-1003">Cell membrane</keyword>
<dbReference type="FunFam" id="3.40.50.300:FF:000056">
    <property type="entry name" value="Cell division ATP-binding protein FtsE"/>
    <property type="match status" value="1"/>
</dbReference>
<dbReference type="InterPro" id="IPR018449">
    <property type="entry name" value="NIL_domain"/>
</dbReference>
<dbReference type="EMBL" id="JAESVB010000009">
    <property type="protein sequence ID" value="MCB8876914.1"/>
    <property type="molecule type" value="Genomic_DNA"/>
</dbReference>
<evidence type="ECO:0000256" key="1">
    <source>
        <dbReference type="ARBA" id="ARBA00002579"/>
    </source>
</evidence>
<sequence>MTQTDVFLEERAGVSAPPLLDVRGIARRLGSHQALDDISFSLASGDILGIIGRSGAGKSTLIRCLSGLERVDGGSITVEGTEITALSETALQTVRQRIGMIFQHFNLLSAKTAAENVMLPLLIAGWPKRRREERVAELLDLVGLGGQAKRYPHQLSGGQKQRVGIARALAASPALLLCDEATSALDPETTTSILALLDDINRRLGVTMVLITHEMSVIRSLARKVIVLDHGRIAEQGSVAEIFGAPRSDVTHSLLRGFRPELPDHLAAALRPEPFPGSAPLFRIDLAGENARGTLLFDLAQSFRVRPVLLHGGLQDVRGVAVGSLFVALADAGAAPVDAILSFLLGRSQATELLGHVVPSA</sequence>
<dbReference type="InterPro" id="IPR045865">
    <property type="entry name" value="ACT-like_dom_sf"/>
</dbReference>
<dbReference type="PROSITE" id="PS50893">
    <property type="entry name" value="ABC_TRANSPORTER_2"/>
    <property type="match status" value="1"/>
</dbReference>
<dbReference type="AlphaFoldDB" id="A0A964E086"/>
<organism evidence="12 13">
    <name type="scientific">Acidisoma silvae</name>
    <dbReference type="NCBI Taxonomy" id="2802396"/>
    <lineage>
        <taxon>Bacteria</taxon>
        <taxon>Pseudomonadati</taxon>
        <taxon>Pseudomonadota</taxon>
        <taxon>Alphaproteobacteria</taxon>
        <taxon>Acetobacterales</taxon>
        <taxon>Acidocellaceae</taxon>
        <taxon>Acidisoma</taxon>
    </lineage>
</organism>